<dbReference type="FunFam" id="2.40.100.10:FF:000048">
    <property type="entry name" value="Peptidyl-prolyl cis-trans isomerase"/>
    <property type="match status" value="1"/>
</dbReference>
<feature type="compositionally biased region" description="Basic and acidic residues" evidence="5">
    <location>
        <begin position="270"/>
        <end position="333"/>
    </location>
</feature>
<dbReference type="SMART" id="SM00028">
    <property type="entry name" value="TPR"/>
    <property type="match status" value="2"/>
</dbReference>
<accession>A0A9N9XJI0</accession>
<evidence type="ECO:0000259" key="6">
    <source>
        <dbReference type="PROSITE" id="PS50072"/>
    </source>
</evidence>
<keyword evidence="3 4" id="KW-0802">TPR repeat</keyword>
<organism evidence="7 8">
    <name type="scientific">Phyllotreta striolata</name>
    <name type="common">Striped flea beetle</name>
    <name type="synonym">Crioceris striolata</name>
    <dbReference type="NCBI Taxonomy" id="444603"/>
    <lineage>
        <taxon>Eukaryota</taxon>
        <taxon>Metazoa</taxon>
        <taxon>Ecdysozoa</taxon>
        <taxon>Arthropoda</taxon>
        <taxon>Hexapoda</taxon>
        <taxon>Insecta</taxon>
        <taxon>Pterygota</taxon>
        <taxon>Neoptera</taxon>
        <taxon>Endopterygota</taxon>
        <taxon>Coleoptera</taxon>
        <taxon>Polyphaga</taxon>
        <taxon>Cucujiformia</taxon>
        <taxon>Chrysomeloidea</taxon>
        <taxon>Chrysomelidae</taxon>
        <taxon>Galerucinae</taxon>
        <taxon>Alticini</taxon>
        <taxon>Phyllotreta</taxon>
    </lineage>
</organism>
<comment type="catalytic activity">
    <reaction evidence="1">
        <text>[protein]-peptidylproline (omega=180) = [protein]-peptidylproline (omega=0)</text>
        <dbReference type="Rhea" id="RHEA:16237"/>
        <dbReference type="Rhea" id="RHEA-COMP:10747"/>
        <dbReference type="Rhea" id="RHEA-COMP:10748"/>
        <dbReference type="ChEBI" id="CHEBI:83833"/>
        <dbReference type="ChEBI" id="CHEBI:83834"/>
        <dbReference type="EC" id="5.2.1.8"/>
    </reaction>
</comment>
<dbReference type="Pfam" id="PF07719">
    <property type="entry name" value="TPR_2"/>
    <property type="match status" value="1"/>
</dbReference>
<protein>
    <recommendedName>
        <fullName evidence="6">PPIase cyclophilin-type domain-containing protein</fullName>
    </recommendedName>
</protein>
<evidence type="ECO:0000256" key="5">
    <source>
        <dbReference type="SAM" id="MobiDB-lite"/>
    </source>
</evidence>
<evidence type="ECO:0000313" key="8">
    <source>
        <dbReference type="Proteomes" id="UP001153712"/>
    </source>
</evidence>
<dbReference type="Gene3D" id="2.40.100.10">
    <property type="entry name" value="Cyclophilin-like"/>
    <property type="match status" value="1"/>
</dbReference>
<feature type="compositionally biased region" description="Acidic residues" evidence="5">
    <location>
        <begin position="198"/>
        <end position="208"/>
    </location>
</feature>
<sequence>MAAETQHKHAYLDLHFDGVKAGRVIIELFDDVAPKTVENFRALCTGEKGIGKSGKPLHYKGIKFHKVVPMCMVQCGDIVNNNGTGGESIYGDSFEDENYIIKHDKEGIVGMVNMGKNLNQSQFYITTQPCFHLDDTNVAFGRVVKGLNLLVEMADQPRYNVVPLGNLTIGDCGELKPDEPWNYHENDGTEDQFPPWPDDWEQQEQPDDPVEMENVLISIKNSGNHFYNSGDFPVAERKYLKCLRYIDWFNKKINAMKSEKEKTANGGSGEDEKEKDGECHDNQKEIDGKTSDNEEERDDKNSDKSEEKDERIREGHDEESKKEDRLEESVMGRDGRSVGAAFKNTVLMNLATAQLKMRKYKEAVKLCSQIIKEERGKCGKVYYRRAQAMLQLKEYDKALNDLNEALTFFPNDKQIIFTLNKAKKSKLSYLKKERAFFSKLFN</sequence>
<dbReference type="InterPro" id="IPR029000">
    <property type="entry name" value="Cyclophilin-like_dom_sf"/>
</dbReference>
<dbReference type="GO" id="GO:0005739">
    <property type="term" value="C:mitochondrion"/>
    <property type="evidence" value="ECO:0007669"/>
    <property type="project" value="TreeGrafter"/>
</dbReference>
<dbReference type="AlphaFoldDB" id="A0A9N9XJI0"/>
<dbReference type="InterPro" id="IPR002130">
    <property type="entry name" value="Cyclophilin-type_PPIase_dom"/>
</dbReference>
<proteinExistence type="predicted"/>
<evidence type="ECO:0000313" key="7">
    <source>
        <dbReference type="EMBL" id="CAG9856322.1"/>
    </source>
</evidence>
<dbReference type="Proteomes" id="UP001153712">
    <property type="component" value="Chromosome 12"/>
</dbReference>
<feature type="domain" description="PPIase cyclophilin-type" evidence="6">
    <location>
        <begin position="11"/>
        <end position="174"/>
    </location>
</feature>
<dbReference type="Gene3D" id="1.25.40.10">
    <property type="entry name" value="Tetratricopeptide repeat domain"/>
    <property type="match status" value="1"/>
</dbReference>
<evidence type="ECO:0000256" key="2">
    <source>
        <dbReference type="ARBA" id="ARBA00022737"/>
    </source>
</evidence>
<keyword evidence="2" id="KW-0677">Repeat</keyword>
<dbReference type="PANTHER" id="PTHR11071:SF561">
    <property type="entry name" value="PEPTIDYL-PROLYL CIS-TRANS ISOMERASE D-RELATED"/>
    <property type="match status" value="1"/>
</dbReference>
<reference evidence="7" key="1">
    <citation type="submission" date="2022-01" db="EMBL/GenBank/DDBJ databases">
        <authorList>
            <person name="King R."/>
        </authorList>
    </citation>
    <scope>NUCLEOTIDE SEQUENCE</scope>
</reference>
<dbReference type="GO" id="GO:0006457">
    <property type="term" value="P:protein folding"/>
    <property type="evidence" value="ECO:0007669"/>
    <property type="project" value="TreeGrafter"/>
</dbReference>
<gene>
    <name evidence="7" type="ORF">PHYEVI_LOCUS2745</name>
</gene>
<dbReference type="PROSITE" id="PS50005">
    <property type="entry name" value="TPR"/>
    <property type="match status" value="1"/>
</dbReference>
<dbReference type="PANTHER" id="PTHR11071">
    <property type="entry name" value="PEPTIDYL-PROLYL CIS-TRANS ISOMERASE"/>
    <property type="match status" value="1"/>
</dbReference>
<evidence type="ECO:0000256" key="1">
    <source>
        <dbReference type="ARBA" id="ARBA00000971"/>
    </source>
</evidence>
<evidence type="ECO:0000256" key="4">
    <source>
        <dbReference type="PROSITE-ProRule" id="PRU00339"/>
    </source>
</evidence>
<dbReference type="Gene3D" id="1.10.150.160">
    <property type="match status" value="1"/>
</dbReference>
<dbReference type="PROSITE" id="PS50072">
    <property type="entry name" value="CSA_PPIASE_2"/>
    <property type="match status" value="1"/>
</dbReference>
<dbReference type="Pfam" id="PF00160">
    <property type="entry name" value="Pro_isomerase"/>
    <property type="match status" value="1"/>
</dbReference>
<dbReference type="InterPro" id="IPR011990">
    <property type="entry name" value="TPR-like_helical_dom_sf"/>
</dbReference>
<dbReference type="InterPro" id="IPR013105">
    <property type="entry name" value="TPR_2"/>
</dbReference>
<dbReference type="SUPFAM" id="SSF50891">
    <property type="entry name" value="Cyclophilin-like"/>
    <property type="match status" value="1"/>
</dbReference>
<feature type="repeat" description="TPR" evidence="4">
    <location>
        <begin position="379"/>
        <end position="412"/>
    </location>
</feature>
<feature type="region of interest" description="Disordered" evidence="5">
    <location>
        <begin position="259"/>
        <end position="333"/>
    </location>
</feature>
<dbReference type="GO" id="GO:0003755">
    <property type="term" value="F:peptidyl-prolyl cis-trans isomerase activity"/>
    <property type="evidence" value="ECO:0007669"/>
    <property type="project" value="UniProtKB-EC"/>
</dbReference>
<feature type="region of interest" description="Disordered" evidence="5">
    <location>
        <begin position="181"/>
        <end position="208"/>
    </location>
</feature>
<dbReference type="PRINTS" id="PR00153">
    <property type="entry name" value="CSAPPISMRASE"/>
</dbReference>
<dbReference type="InterPro" id="IPR019734">
    <property type="entry name" value="TPR_rpt"/>
</dbReference>
<dbReference type="OrthoDB" id="407558at2759"/>
<evidence type="ECO:0000256" key="3">
    <source>
        <dbReference type="ARBA" id="ARBA00022803"/>
    </source>
</evidence>
<dbReference type="SUPFAM" id="SSF48452">
    <property type="entry name" value="TPR-like"/>
    <property type="match status" value="1"/>
</dbReference>
<dbReference type="GO" id="GO:0016018">
    <property type="term" value="F:cyclosporin A binding"/>
    <property type="evidence" value="ECO:0007669"/>
    <property type="project" value="TreeGrafter"/>
</dbReference>
<name>A0A9N9XJI0_PHYSR</name>
<keyword evidence="8" id="KW-1185">Reference proteome</keyword>
<dbReference type="EMBL" id="OU900105">
    <property type="protein sequence ID" value="CAG9856322.1"/>
    <property type="molecule type" value="Genomic_DNA"/>
</dbReference>